<dbReference type="RefSeq" id="WP_077849428.1">
    <property type="nucleotide sequence ID" value="NZ_LZZM01000214.1"/>
</dbReference>
<feature type="domain" description="DUF3502" evidence="2">
    <location>
        <begin position="460"/>
        <end position="526"/>
    </location>
</feature>
<dbReference type="Proteomes" id="UP000190890">
    <property type="component" value="Unassembled WGS sequence"/>
</dbReference>
<evidence type="ECO:0000313" key="4">
    <source>
        <dbReference type="Proteomes" id="UP000190890"/>
    </source>
</evidence>
<keyword evidence="1" id="KW-0732">Signal</keyword>
<reference evidence="3 4" key="1">
    <citation type="submission" date="2016-05" db="EMBL/GenBank/DDBJ databases">
        <title>Microbial solvent formation.</title>
        <authorList>
            <person name="Poehlein A."/>
            <person name="Montoya Solano J.D."/>
            <person name="Flitsch S."/>
            <person name="Krabben P."/>
            <person name="Duerre P."/>
            <person name="Daniel R."/>
        </authorList>
    </citation>
    <scope>NUCLEOTIDE SEQUENCE [LARGE SCALE GENOMIC DNA]</scope>
    <source>
        <strain evidence="3 4">DSM 2619</strain>
    </source>
</reference>
<dbReference type="AlphaFoldDB" id="A0A1S8T710"/>
<evidence type="ECO:0000313" key="3">
    <source>
        <dbReference type="EMBL" id="OOM73533.1"/>
    </source>
</evidence>
<organism evidence="3 4">
    <name type="scientific">Clostridium puniceum</name>
    <dbReference type="NCBI Taxonomy" id="29367"/>
    <lineage>
        <taxon>Bacteria</taxon>
        <taxon>Bacillati</taxon>
        <taxon>Bacillota</taxon>
        <taxon>Clostridia</taxon>
        <taxon>Eubacteriales</taxon>
        <taxon>Clostridiaceae</taxon>
        <taxon>Clostridium</taxon>
    </lineage>
</organism>
<feature type="chain" id="PRO_5013363499" evidence="1">
    <location>
        <begin position="31"/>
        <end position="529"/>
    </location>
</feature>
<dbReference type="PROSITE" id="PS51257">
    <property type="entry name" value="PROKAR_LIPOPROTEIN"/>
    <property type="match status" value="1"/>
</dbReference>
<dbReference type="OrthoDB" id="2636783at2"/>
<dbReference type="Gene3D" id="3.40.190.10">
    <property type="entry name" value="Periplasmic binding protein-like II"/>
    <property type="match status" value="2"/>
</dbReference>
<proteinExistence type="predicted"/>
<dbReference type="EMBL" id="LZZM01000214">
    <property type="protein sequence ID" value="OOM73533.1"/>
    <property type="molecule type" value="Genomic_DNA"/>
</dbReference>
<dbReference type="InterPro" id="IPR022627">
    <property type="entry name" value="DUF3502"/>
</dbReference>
<keyword evidence="4" id="KW-1185">Reference proteome</keyword>
<dbReference type="STRING" id="29367.CLPUN_45010"/>
<evidence type="ECO:0000256" key="1">
    <source>
        <dbReference type="SAM" id="SignalP"/>
    </source>
</evidence>
<feature type="signal peptide" evidence="1">
    <location>
        <begin position="1"/>
        <end position="30"/>
    </location>
</feature>
<accession>A0A1S8T710</accession>
<dbReference type="InterPro" id="IPR006059">
    <property type="entry name" value="SBP"/>
</dbReference>
<dbReference type="Pfam" id="PF01547">
    <property type="entry name" value="SBP_bac_1"/>
    <property type="match status" value="1"/>
</dbReference>
<sequence>MSKIGRKILATLLVGAMALTLVGCGGSNSAKTSGKATTTVKADGTIDTSEHVKVKFVVLGNKPTNGRMEATLEKVNEKLKEKVNAELELQYVEWADWQTQYNLLLASGDKTVDLITTATDWLDAWPNVKKGSFLPLSEDMLKTYAPQTYSSVSKEHWNQCKYNDQIYLIPEDNYTQYTNHGMFYRGDWAKAAGLDQINNFTDLGKYFKYVKENKKDCVPWDVSGKAAAANAFVGGYIDSNTKNVVINGIPVGLSTLFYGKSKDDPYTLTSPYMEGTTLDDFAALTKSWSDAGYWREDVLNYDGNSRDLMYTGQSGADQHHSQTYYTTTRPLMDVKQPGSDLKMFPFSEPSKNLTKVVITHGALAVGANSQNPERALMVYDLLRNDKEIYRLYNYGIEGKDYTVTAKGELARPEGFDASKDALETNFWCGRNDNLELIDSTWYTGRSDMIKNYNSYAIEYPYGQFIFDNSKITTEIAAMADVCAKYIPKIAFGKVTDPKAEVAAFREELKAAGYQKVFDEIQTQLKASKK</sequence>
<gene>
    <name evidence="3" type="ORF">CLPUN_45010</name>
</gene>
<dbReference type="SUPFAM" id="SSF53850">
    <property type="entry name" value="Periplasmic binding protein-like II"/>
    <property type="match status" value="1"/>
</dbReference>
<dbReference type="Pfam" id="PF12010">
    <property type="entry name" value="DUF3502"/>
    <property type="match status" value="1"/>
</dbReference>
<name>A0A1S8T710_9CLOT</name>
<evidence type="ECO:0000259" key="2">
    <source>
        <dbReference type="Pfam" id="PF12010"/>
    </source>
</evidence>
<protein>
    <submittedName>
        <fullName evidence="3">Bacterial extracellular solute-binding protein</fullName>
    </submittedName>
</protein>
<comment type="caution">
    <text evidence="3">The sequence shown here is derived from an EMBL/GenBank/DDBJ whole genome shotgun (WGS) entry which is preliminary data.</text>
</comment>